<dbReference type="Pfam" id="PF03625">
    <property type="entry name" value="DUF302"/>
    <property type="match status" value="1"/>
</dbReference>
<dbReference type="Gene3D" id="3.30.310.70">
    <property type="entry name" value="TT1751-like domain"/>
    <property type="match status" value="1"/>
</dbReference>
<dbReference type="PANTHER" id="PTHR38342">
    <property type="entry name" value="SLR5037 PROTEIN"/>
    <property type="match status" value="1"/>
</dbReference>
<feature type="domain" description="DUF302" evidence="1">
    <location>
        <begin position="47"/>
        <end position="107"/>
    </location>
</feature>
<gene>
    <name evidence="2" type="ORF">BX591_107217</name>
</gene>
<dbReference type="RefSeq" id="WP_111932152.1">
    <property type="nucleotide sequence ID" value="NZ_CADFFP010000008.1"/>
</dbReference>
<dbReference type="InterPro" id="IPR005180">
    <property type="entry name" value="DUF302"/>
</dbReference>
<dbReference type="InterPro" id="IPR035923">
    <property type="entry name" value="TT1751-like_sf"/>
</dbReference>
<dbReference type="PANTHER" id="PTHR38342:SF2">
    <property type="entry name" value="INNER MEMBRANE OR EXPORTED"/>
    <property type="match status" value="1"/>
</dbReference>
<proteinExistence type="predicted"/>
<reference evidence="2 3" key="1">
    <citation type="submission" date="2018-06" db="EMBL/GenBank/DDBJ databases">
        <title>Genomic Encyclopedia of Type Strains, Phase III (KMG-III): the genomes of soil and plant-associated and newly described type strains.</title>
        <authorList>
            <person name="Whitman W."/>
        </authorList>
    </citation>
    <scope>NUCLEOTIDE SEQUENCE [LARGE SCALE GENOMIC DNA]</scope>
    <source>
        <strain evidence="2 3">LMG 23644</strain>
    </source>
</reference>
<organism evidence="2 3">
    <name type="scientific">Paraburkholderia bryophila</name>
    <dbReference type="NCBI Taxonomy" id="420952"/>
    <lineage>
        <taxon>Bacteria</taxon>
        <taxon>Pseudomonadati</taxon>
        <taxon>Pseudomonadota</taxon>
        <taxon>Betaproteobacteria</taxon>
        <taxon>Burkholderiales</taxon>
        <taxon>Burkholderiaceae</taxon>
        <taxon>Paraburkholderia</taxon>
    </lineage>
</organism>
<evidence type="ECO:0000313" key="3">
    <source>
        <dbReference type="Proteomes" id="UP000248918"/>
    </source>
</evidence>
<sequence length="139" mass="14717">MTRSASESFALPPHVISLPSRADFSTTVARLEAAFASRHITLFAKVDQAQAAAGSGALLRPTVLLLFGNPAAGTPIMAANPHAAVELPLKAVVWEDSEARVYVDYLDVTQVLADGYGLDPASFEKLEKIPDMLRGAIAV</sequence>
<evidence type="ECO:0000259" key="1">
    <source>
        <dbReference type="Pfam" id="PF03625"/>
    </source>
</evidence>
<dbReference type="EMBL" id="QLTK01000007">
    <property type="protein sequence ID" value="RAS33300.1"/>
    <property type="molecule type" value="Genomic_DNA"/>
</dbReference>
<dbReference type="OrthoDB" id="9799367at2"/>
<dbReference type="Proteomes" id="UP000248918">
    <property type="component" value="Unassembled WGS sequence"/>
</dbReference>
<protein>
    <submittedName>
        <fullName evidence="2">Uncharacterized protein (DUF302 family)</fullName>
    </submittedName>
</protein>
<comment type="caution">
    <text evidence="2">The sequence shown here is derived from an EMBL/GenBank/DDBJ whole genome shotgun (WGS) entry which is preliminary data.</text>
</comment>
<dbReference type="SUPFAM" id="SSF103247">
    <property type="entry name" value="TT1751-like"/>
    <property type="match status" value="1"/>
</dbReference>
<accession>A0A329CGB7</accession>
<dbReference type="AlphaFoldDB" id="A0A329CGB7"/>
<evidence type="ECO:0000313" key="2">
    <source>
        <dbReference type="EMBL" id="RAS33300.1"/>
    </source>
</evidence>
<name>A0A329CGB7_9BURK</name>
<dbReference type="CDD" id="cd14797">
    <property type="entry name" value="DUF302"/>
    <property type="match status" value="1"/>
</dbReference>